<reference evidence="1 2" key="1">
    <citation type="submission" date="2016-07" db="EMBL/GenBank/DDBJ databases">
        <title>Complete genome sequence of the Lentzea guizhouensis DHS C013.</title>
        <authorList>
            <person name="Cao C."/>
        </authorList>
    </citation>
    <scope>NUCLEOTIDE SEQUENCE [LARGE SCALE GENOMIC DNA]</scope>
    <source>
        <strain evidence="1 2">DHS C013</strain>
    </source>
</reference>
<accession>A0A1B2HCW7</accession>
<dbReference type="EMBL" id="CP016793">
    <property type="protein sequence ID" value="ANZ35549.1"/>
    <property type="molecule type" value="Genomic_DNA"/>
</dbReference>
<name>A0A1B2HCW7_9PSEU</name>
<keyword evidence="2" id="KW-1185">Reference proteome</keyword>
<proteinExistence type="predicted"/>
<dbReference type="STRING" id="1586287.BBK82_05095"/>
<organism evidence="1 2">
    <name type="scientific">Lentzea guizhouensis</name>
    <dbReference type="NCBI Taxonomy" id="1586287"/>
    <lineage>
        <taxon>Bacteria</taxon>
        <taxon>Bacillati</taxon>
        <taxon>Actinomycetota</taxon>
        <taxon>Actinomycetes</taxon>
        <taxon>Pseudonocardiales</taxon>
        <taxon>Pseudonocardiaceae</taxon>
        <taxon>Lentzea</taxon>
    </lineage>
</organism>
<sequence length="115" mass="13431">MHDGHWLTTVARRVIVDVRHTRAAGLHERLAVLDELGTHSPRRLTDLLITVARHVPDDVIARIVTDAEDMASVDELIYREAHARYAADDRDDWVRWGESGYHRLAHLRRRERRRA</sequence>
<protein>
    <submittedName>
        <fullName evidence="1">Uncharacterized protein</fullName>
    </submittedName>
</protein>
<dbReference type="Proteomes" id="UP000093053">
    <property type="component" value="Chromosome"/>
</dbReference>
<dbReference type="RefSeq" id="WP_065913959.1">
    <property type="nucleotide sequence ID" value="NZ_CP016793.1"/>
</dbReference>
<dbReference type="AlphaFoldDB" id="A0A1B2HCW7"/>
<gene>
    <name evidence="1" type="ORF">BBK82_05095</name>
</gene>
<dbReference type="KEGG" id="led:BBK82_05095"/>
<evidence type="ECO:0000313" key="1">
    <source>
        <dbReference type="EMBL" id="ANZ35549.1"/>
    </source>
</evidence>
<evidence type="ECO:0000313" key="2">
    <source>
        <dbReference type="Proteomes" id="UP000093053"/>
    </source>
</evidence>